<evidence type="ECO:0000313" key="13">
    <source>
        <dbReference type="EMBL" id="HFK96949.1"/>
    </source>
</evidence>
<evidence type="ECO:0000256" key="5">
    <source>
        <dbReference type="ARBA" id="ARBA00022741"/>
    </source>
</evidence>
<evidence type="ECO:0000256" key="4">
    <source>
        <dbReference type="ARBA" id="ARBA00022679"/>
    </source>
</evidence>
<evidence type="ECO:0000259" key="12">
    <source>
        <dbReference type="PROSITE" id="PS50112"/>
    </source>
</evidence>
<keyword evidence="5" id="KW-0547">Nucleotide-binding</keyword>
<feature type="domain" description="Histidine kinase" evidence="11">
    <location>
        <begin position="381"/>
        <end position="594"/>
    </location>
</feature>
<keyword evidence="8" id="KW-0902">Two-component regulatory system</keyword>
<protein>
    <recommendedName>
        <fullName evidence="2">histidine kinase</fullName>
        <ecNumber evidence="2">2.7.13.3</ecNumber>
    </recommendedName>
</protein>
<evidence type="ECO:0000256" key="2">
    <source>
        <dbReference type="ARBA" id="ARBA00012438"/>
    </source>
</evidence>
<feature type="transmembrane region" description="Helical" evidence="10">
    <location>
        <begin position="55"/>
        <end position="76"/>
    </location>
</feature>
<comment type="caution">
    <text evidence="13">The sequence shown here is derived from an EMBL/GenBank/DDBJ whole genome shotgun (WGS) entry which is preliminary data.</text>
</comment>
<dbReference type="InterPro" id="IPR003594">
    <property type="entry name" value="HATPase_dom"/>
</dbReference>
<keyword evidence="6" id="KW-0418">Kinase</keyword>
<keyword evidence="10" id="KW-1133">Transmembrane helix</keyword>
<dbReference type="CDD" id="cd00075">
    <property type="entry name" value="HATPase"/>
    <property type="match status" value="1"/>
</dbReference>
<dbReference type="GO" id="GO:0005524">
    <property type="term" value="F:ATP binding"/>
    <property type="evidence" value="ECO:0007669"/>
    <property type="project" value="UniProtKB-KW"/>
</dbReference>
<feature type="transmembrane region" description="Helical" evidence="10">
    <location>
        <begin position="130"/>
        <end position="148"/>
    </location>
</feature>
<dbReference type="Pfam" id="PF25323">
    <property type="entry name" value="6TM_PilS"/>
    <property type="match status" value="1"/>
</dbReference>
<accession>A0A832A558</accession>
<feature type="compositionally biased region" description="Basic and acidic residues" evidence="9">
    <location>
        <begin position="294"/>
        <end position="308"/>
    </location>
</feature>
<dbReference type="SMART" id="SM00091">
    <property type="entry name" value="PAS"/>
    <property type="match status" value="1"/>
</dbReference>
<dbReference type="InterPro" id="IPR004358">
    <property type="entry name" value="Sig_transdc_His_kin-like_C"/>
</dbReference>
<proteinExistence type="predicted"/>
<dbReference type="Pfam" id="PF00989">
    <property type="entry name" value="PAS"/>
    <property type="match status" value="1"/>
</dbReference>
<keyword evidence="7" id="KW-0067">ATP-binding</keyword>
<organism evidence="13">
    <name type="scientific">Desulfacinum infernum</name>
    <dbReference type="NCBI Taxonomy" id="35837"/>
    <lineage>
        <taxon>Bacteria</taxon>
        <taxon>Pseudomonadati</taxon>
        <taxon>Thermodesulfobacteriota</taxon>
        <taxon>Syntrophobacteria</taxon>
        <taxon>Syntrophobacterales</taxon>
        <taxon>Syntrophobacteraceae</taxon>
        <taxon>Desulfacinum</taxon>
    </lineage>
</organism>
<dbReference type="InterPro" id="IPR005467">
    <property type="entry name" value="His_kinase_dom"/>
</dbReference>
<evidence type="ECO:0000256" key="7">
    <source>
        <dbReference type="ARBA" id="ARBA00022840"/>
    </source>
</evidence>
<feature type="region of interest" description="Disordered" evidence="9">
    <location>
        <begin position="285"/>
        <end position="308"/>
    </location>
</feature>
<dbReference type="SMART" id="SM00388">
    <property type="entry name" value="HisKA"/>
    <property type="match status" value="1"/>
</dbReference>
<gene>
    <name evidence="13" type="ORF">ENS06_06435</name>
</gene>
<dbReference type="EC" id="2.7.13.3" evidence="2"/>
<dbReference type="SUPFAM" id="SSF47384">
    <property type="entry name" value="Homodimeric domain of signal transducing histidine kinase"/>
    <property type="match status" value="1"/>
</dbReference>
<dbReference type="AlphaFoldDB" id="A0A832A558"/>
<dbReference type="InterPro" id="IPR036097">
    <property type="entry name" value="HisK_dim/P_sf"/>
</dbReference>
<sequence>MSGKASMNGEAAAFQRKVQTHLVLRLLAAVFILAVTFLFQLRLVRDISEPVLTPLYVYAAVLFSVTLLSASVLRVIHRHELFAAAQFLFDVLAVTFLIYLTGGVASPFAFLYMAVIIAAAVLFQRRGSLLAAAACTIAYGALLDLQYFGWVHPVPFMGRPVPSGSNSLYFYTLTVTTAAFFLVAFISGYLAGELEKSARLSAQKTRDLRRLESFYRRLVESLGAGLITADAQGKITYTNQAARELLGVDAESLEGRPVAHWLPGLQGNATALEPEKALPAVSMEGAVSEAPEAAPREDSGAKDSEDGRWITGPAVREITYEAPGGGKKSFVVTVSRLEPLSNGPEGSVNVLVFQDQTLLKALQERMKRLEQLAFAGKMAGEIVHDIKNPLAAISGVVQMLEARWEQDDLSRRLRDILVREIDRLNGLVGRFLWIAREGHGKDRAEPVNVSETIRQVLDALSMSKLLTAHHRVHTDVPEKLTVRLVPRHLFQILWHLVANAAEASPQGAVIHIAARHQPLGDGRFGTVLKVSDNGPGIPDDLSKKIFDPLFTTKEGHLGLGLSVVCRLVEEAGGEISVGSSPAFPTCVRLFFPEA</sequence>
<dbReference type="Gene3D" id="3.30.450.20">
    <property type="entry name" value="PAS domain"/>
    <property type="match status" value="1"/>
</dbReference>
<feature type="transmembrane region" description="Helical" evidence="10">
    <location>
        <begin position="81"/>
        <end position="99"/>
    </location>
</feature>
<comment type="catalytic activity">
    <reaction evidence="1">
        <text>ATP + protein L-histidine = ADP + protein N-phospho-L-histidine.</text>
        <dbReference type="EC" id="2.7.13.3"/>
    </reaction>
</comment>
<evidence type="ECO:0000256" key="1">
    <source>
        <dbReference type="ARBA" id="ARBA00000085"/>
    </source>
</evidence>
<feature type="transmembrane region" description="Helical" evidence="10">
    <location>
        <begin position="168"/>
        <end position="191"/>
    </location>
</feature>
<dbReference type="SMART" id="SM00387">
    <property type="entry name" value="HATPase_c"/>
    <property type="match status" value="1"/>
</dbReference>
<feature type="transmembrane region" description="Helical" evidence="10">
    <location>
        <begin position="22"/>
        <end position="43"/>
    </location>
</feature>
<dbReference type="InterPro" id="IPR035965">
    <property type="entry name" value="PAS-like_dom_sf"/>
</dbReference>
<keyword evidence="4" id="KW-0808">Transferase</keyword>
<dbReference type="SUPFAM" id="SSF55785">
    <property type="entry name" value="PYP-like sensor domain (PAS domain)"/>
    <property type="match status" value="1"/>
</dbReference>
<evidence type="ECO:0000256" key="6">
    <source>
        <dbReference type="ARBA" id="ARBA00022777"/>
    </source>
</evidence>
<dbReference type="GO" id="GO:0006355">
    <property type="term" value="P:regulation of DNA-templated transcription"/>
    <property type="evidence" value="ECO:0007669"/>
    <property type="project" value="InterPro"/>
</dbReference>
<dbReference type="Gene3D" id="3.30.565.10">
    <property type="entry name" value="Histidine kinase-like ATPase, C-terminal domain"/>
    <property type="match status" value="1"/>
</dbReference>
<evidence type="ECO:0000256" key="8">
    <source>
        <dbReference type="ARBA" id="ARBA00023012"/>
    </source>
</evidence>
<dbReference type="PROSITE" id="PS50109">
    <property type="entry name" value="HIS_KIN"/>
    <property type="match status" value="1"/>
</dbReference>
<reference evidence="13" key="1">
    <citation type="journal article" date="2020" name="mSystems">
        <title>Genome- and Community-Level Interaction Insights into Carbon Utilization and Element Cycling Functions of Hydrothermarchaeota in Hydrothermal Sediment.</title>
        <authorList>
            <person name="Zhou Z."/>
            <person name="Liu Y."/>
            <person name="Xu W."/>
            <person name="Pan J."/>
            <person name="Luo Z.H."/>
            <person name="Li M."/>
        </authorList>
    </citation>
    <scope>NUCLEOTIDE SEQUENCE [LARGE SCALE GENOMIC DNA]</scope>
    <source>
        <strain evidence="13">SpSt-456</strain>
    </source>
</reference>
<dbReference type="Pfam" id="PF00512">
    <property type="entry name" value="HisKA"/>
    <property type="match status" value="1"/>
</dbReference>
<dbReference type="InterPro" id="IPR013767">
    <property type="entry name" value="PAS_fold"/>
</dbReference>
<evidence type="ECO:0000259" key="11">
    <source>
        <dbReference type="PROSITE" id="PS50109"/>
    </source>
</evidence>
<dbReference type="InterPro" id="IPR000014">
    <property type="entry name" value="PAS"/>
</dbReference>
<dbReference type="NCBIfam" id="TIGR00229">
    <property type="entry name" value="sensory_box"/>
    <property type="match status" value="1"/>
</dbReference>
<dbReference type="SUPFAM" id="SSF55874">
    <property type="entry name" value="ATPase domain of HSP90 chaperone/DNA topoisomerase II/histidine kinase"/>
    <property type="match status" value="1"/>
</dbReference>
<dbReference type="PANTHER" id="PTHR43065:SF10">
    <property type="entry name" value="PEROXIDE STRESS-ACTIVATED HISTIDINE KINASE MAK3"/>
    <property type="match status" value="1"/>
</dbReference>
<feature type="domain" description="PAS" evidence="12">
    <location>
        <begin position="211"/>
        <end position="256"/>
    </location>
</feature>
<dbReference type="CDD" id="cd00082">
    <property type="entry name" value="HisKA"/>
    <property type="match status" value="1"/>
</dbReference>
<dbReference type="EMBL" id="DSTK01000019">
    <property type="protein sequence ID" value="HFK96949.1"/>
    <property type="molecule type" value="Genomic_DNA"/>
</dbReference>
<dbReference type="PANTHER" id="PTHR43065">
    <property type="entry name" value="SENSOR HISTIDINE KINASE"/>
    <property type="match status" value="1"/>
</dbReference>
<name>A0A832A558_9BACT</name>
<dbReference type="Pfam" id="PF02518">
    <property type="entry name" value="HATPase_c"/>
    <property type="match status" value="1"/>
</dbReference>
<dbReference type="GO" id="GO:0000155">
    <property type="term" value="F:phosphorelay sensor kinase activity"/>
    <property type="evidence" value="ECO:0007669"/>
    <property type="project" value="InterPro"/>
</dbReference>
<evidence type="ECO:0000256" key="3">
    <source>
        <dbReference type="ARBA" id="ARBA00022553"/>
    </source>
</evidence>
<keyword evidence="10" id="KW-0812">Transmembrane</keyword>
<evidence type="ECO:0000256" key="9">
    <source>
        <dbReference type="SAM" id="MobiDB-lite"/>
    </source>
</evidence>
<dbReference type="InterPro" id="IPR003661">
    <property type="entry name" value="HisK_dim/P_dom"/>
</dbReference>
<keyword evidence="3" id="KW-0597">Phosphoprotein</keyword>
<keyword evidence="10" id="KW-0472">Membrane</keyword>
<dbReference type="CDD" id="cd00130">
    <property type="entry name" value="PAS"/>
    <property type="match status" value="1"/>
</dbReference>
<dbReference type="PRINTS" id="PR00344">
    <property type="entry name" value="BCTRLSENSOR"/>
</dbReference>
<dbReference type="PROSITE" id="PS50112">
    <property type="entry name" value="PAS"/>
    <property type="match status" value="1"/>
</dbReference>
<dbReference type="Gene3D" id="1.10.287.130">
    <property type="match status" value="1"/>
</dbReference>
<evidence type="ECO:0000256" key="10">
    <source>
        <dbReference type="SAM" id="Phobius"/>
    </source>
</evidence>
<dbReference type="InterPro" id="IPR036890">
    <property type="entry name" value="HATPase_C_sf"/>
</dbReference>
<feature type="transmembrane region" description="Helical" evidence="10">
    <location>
        <begin position="105"/>
        <end position="123"/>
    </location>
</feature>